<organism evidence="5 6">
    <name type="scientific">Martelella mediterranea DSM 17316</name>
    <dbReference type="NCBI Taxonomy" id="1122214"/>
    <lineage>
        <taxon>Bacteria</taxon>
        <taxon>Pseudomonadati</taxon>
        <taxon>Pseudomonadota</taxon>
        <taxon>Alphaproteobacteria</taxon>
        <taxon>Hyphomicrobiales</taxon>
        <taxon>Aurantimonadaceae</taxon>
        <taxon>Martelella</taxon>
    </lineage>
</organism>
<feature type="domain" description="HTH luxR-type" evidence="4">
    <location>
        <begin position="717"/>
        <end position="782"/>
    </location>
</feature>
<dbReference type="SUPFAM" id="SSF52540">
    <property type="entry name" value="P-loop containing nucleoside triphosphate hydrolases"/>
    <property type="match status" value="1"/>
</dbReference>
<dbReference type="GO" id="GO:0003677">
    <property type="term" value="F:DNA binding"/>
    <property type="evidence" value="ECO:0007669"/>
    <property type="project" value="UniProtKB-KW"/>
</dbReference>
<gene>
    <name evidence="5" type="primary">degU_1</name>
    <name evidence="5" type="ORF">Mame_00464</name>
</gene>
<dbReference type="PROSITE" id="PS00622">
    <property type="entry name" value="HTH_LUXR_1"/>
    <property type="match status" value="1"/>
</dbReference>
<name>A0A1U9YWM7_9HYPH</name>
<dbReference type="PRINTS" id="PR00038">
    <property type="entry name" value="HTHLUXR"/>
</dbReference>
<dbReference type="GO" id="GO:0006508">
    <property type="term" value="P:proteolysis"/>
    <property type="evidence" value="ECO:0007669"/>
    <property type="project" value="UniProtKB-KW"/>
</dbReference>
<dbReference type="PROSITE" id="PS50043">
    <property type="entry name" value="HTH_LUXR_2"/>
    <property type="match status" value="1"/>
</dbReference>
<dbReference type="AlphaFoldDB" id="A0A1U9YWM7"/>
<dbReference type="EMBL" id="CP020330">
    <property type="protein sequence ID" value="AQZ49847.1"/>
    <property type="molecule type" value="Genomic_DNA"/>
</dbReference>
<keyword evidence="3" id="KW-0804">Transcription</keyword>
<dbReference type="eggNOG" id="COG2909">
    <property type="taxonomic scope" value="Bacteria"/>
</dbReference>
<evidence type="ECO:0000259" key="4">
    <source>
        <dbReference type="PROSITE" id="PS50043"/>
    </source>
</evidence>
<dbReference type="PANTHER" id="PTHR44688:SF16">
    <property type="entry name" value="DNA-BINDING TRANSCRIPTIONAL ACTIVATOR DEVR_DOSR"/>
    <property type="match status" value="1"/>
</dbReference>
<keyword evidence="6" id="KW-1185">Reference proteome</keyword>
<dbReference type="GO" id="GO:0008233">
    <property type="term" value="F:peptidase activity"/>
    <property type="evidence" value="ECO:0007669"/>
    <property type="project" value="UniProtKB-KW"/>
</dbReference>
<dbReference type="InterPro" id="IPR036388">
    <property type="entry name" value="WH-like_DNA-bd_sf"/>
</dbReference>
<proteinExistence type="predicted"/>
<dbReference type="Proteomes" id="UP000191135">
    <property type="component" value="Chromosome"/>
</dbReference>
<dbReference type="CDD" id="cd06170">
    <property type="entry name" value="LuxR_C_like"/>
    <property type="match status" value="1"/>
</dbReference>
<dbReference type="SUPFAM" id="SSF46894">
    <property type="entry name" value="C-terminal effector domain of the bipartite response regulators"/>
    <property type="match status" value="1"/>
</dbReference>
<accession>A0A1U9YWM7</accession>
<evidence type="ECO:0000313" key="5">
    <source>
        <dbReference type="EMBL" id="AQZ49847.1"/>
    </source>
</evidence>
<dbReference type="Gene3D" id="1.10.10.10">
    <property type="entry name" value="Winged helix-like DNA-binding domain superfamily/Winged helix DNA-binding domain"/>
    <property type="match status" value="1"/>
</dbReference>
<dbReference type="InterPro" id="IPR027417">
    <property type="entry name" value="P-loop_NTPase"/>
</dbReference>
<dbReference type="KEGG" id="mmed:Mame_00464"/>
<dbReference type="STRING" id="1122214.Mame_00464"/>
<dbReference type="PANTHER" id="PTHR44688">
    <property type="entry name" value="DNA-BINDING TRANSCRIPTIONAL ACTIVATOR DEVR_DOSR"/>
    <property type="match status" value="1"/>
</dbReference>
<evidence type="ECO:0000256" key="3">
    <source>
        <dbReference type="ARBA" id="ARBA00023163"/>
    </source>
</evidence>
<sequence>MDGAMANVAHIDMLAERVSASARKFIVITAVAGMGKSLLLRKLSKAFDVPVCTTPEADGTATGRAFLWDIPSRAETIAFDEAFFEHFERVVIARRPETEVPGIERLIVHGEALFLDEHDLLLPEGDPARRCQCGWPVLLGVDLEDRARRDQFKAYIGFEILRPLTAMQLAALWRMFNGHAIAGSAAELPFLPFVERTADGILSACASGELRGIVRDAANEEIGRRMERFEAATPLARALHRSGHTEKAISALQSAGMEEPAVRLFAEAGGVFYIHIDGPEAYARVLSGFSPEISADNETVVIANAMRALKFGETGRAKKLIADRFGRQSLDPMAVFASVAPYSLSFKGFRLVMMIYEDIVITDAMFERLYDYLDELPLEAALLRGSFYNAVLEFYIRQRRFNEAEMAAAQAFSSYRAAGVPLLVFYICVHQAVIRLLSGDATGAGSRIAEARRHMAEVGFESPADARILRLIEACHAYEDGRPQVLIAFINHEFDTFSQAETWPSLVEFALHYGSQALSEHFSTLSALGFLDRWRLHQTHDRQLRFMIEIRAALVMQNGNRWNDAAATLSAMQMRINRTWVEAALDDLARLSMHDEIEVAFAWLRQIVHERPDRAYLDRQISAMIANERVTGRQRRALQIWLAFVLKRTGRATEARAVLQRMFDDAARTGTIAPLQEERRFLGELMGDSRIEGFVSAAGPARRIMKRLSETGIKGRTIEQESGLSRREVRILLMICEGASNKFIAGRLGISESTVKFHVTNLYRKLGCTRRREAIAVARARNWLH</sequence>
<dbReference type="GO" id="GO:0006355">
    <property type="term" value="P:regulation of DNA-templated transcription"/>
    <property type="evidence" value="ECO:0007669"/>
    <property type="project" value="InterPro"/>
</dbReference>
<keyword evidence="5" id="KW-0378">Hydrolase</keyword>
<keyword evidence="2" id="KW-0238">DNA-binding</keyword>
<evidence type="ECO:0000256" key="1">
    <source>
        <dbReference type="ARBA" id="ARBA00023015"/>
    </source>
</evidence>
<dbReference type="InterPro" id="IPR000792">
    <property type="entry name" value="Tscrpt_reg_LuxR_C"/>
</dbReference>
<evidence type="ECO:0000313" key="6">
    <source>
        <dbReference type="Proteomes" id="UP000191135"/>
    </source>
</evidence>
<dbReference type="Pfam" id="PF00196">
    <property type="entry name" value="GerE"/>
    <property type="match status" value="1"/>
</dbReference>
<keyword evidence="1" id="KW-0805">Transcription regulation</keyword>
<dbReference type="SMART" id="SM00421">
    <property type="entry name" value="HTH_LUXR"/>
    <property type="match status" value="1"/>
</dbReference>
<dbReference type="InterPro" id="IPR016032">
    <property type="entry name" value="Sig_transdc_resp-reg_C-effctor"/>
</dbReference>
<protein>
    <submittedName>
        <fullName evidence="5">Protease production enhancer protein</fullName>
    </submittedName>
</protein>
<evidence type="ECO:0000256" key="2">
    <source>
        <dbReference type="ARBA" id="ARBA00023125"/>
    </source>
</evidence>
<reference evidence="5 6" key="1">
    <citation type="submission" date="2017-03" db="EMBL/GenBank/DDBJ databases">
        <title>Foreign affairs: Plasmid Transfer between Roseobacters and Rhizobia.</title>
        <authorList>
            <person name="Bartling P."/>
            <person name="Bunk B."/>
            <person name="Overmann J."/>
            <person name="Brinkmann H."/>
            <person name="Petersen J."/>
        </authorList>
    </citation>
    <scope>NUCLEOTIDE SEQUENCE [LARGE SCALE GENOMIC DNA]</scope>
    <source>
        <strain evidence="5 6">MACL11</strain>
    </source>
</reference>
<keyword evidence="5" id="KW-0645">Protease</keyword>